<dbReference type="RefSeq" id="WP_231443483.1">
    <property type="nucleotide sequence ID" value="NZ_JAJOMB010000009.1"/>
</dbReference>
<gene>
    <name evidence="2" type="ORF">LR394_18215</name>
</gene>
<name>A0A9X1NGG3_9ACTN</name>
<dbReference type="Proteomes" id="UP001138997">
    <property type="component" value="Unassembled WGS sequence"/>
</dbReference>
<dbReference type="EMBL" id="JAJOMB010000009">
    <property type="protein sequence ID" value="MCD5312846.1"/>
    <property type="molecule type" value="Genomic_DNA"/>
</dbReference>
<feature type="compositionally biased region" description="Acidic residues" evidence="1">
    <location>
        <begin position="191"/>
        <end position="207"/>
    </location>
</feature>
<reference evidence="2" key="1">
    <citation type="submission" date="2021-11" db="EMBL/GenBank/DDBJ databases">
        <title>Streptomyces corallinus and Kineosporia corallina sp. nov., two new coral-derived marine actinobacteria.</title>
        <authorList>
            <person name="Buangrab K."/>
            <person name="Sutthacheep M."/>
            <person name="Yeemin T."/>
            <person name="Harunari E."/>
            <person name="Igarashi Y."/>
            <person name="Sripreechasak P."/>
            <person name="Kanchanasin P."/>
            <person name="Tanasupawat S."/>
            <person name="Phongsopitanun W."/>
        </authorList>
    </citation>
    <scope>NUCLEOTIDE SEQUENCE</scope>
    <source>
        <strain evidence="2">JCM 31032</strain>
    </source>
</reference>
<keyword evidence="3" id="KW-1185">Reference proteome</keyword>
<proteinExistence type="predicted"/>
<sequence>MRSRYPVLAHRELRPWVRPGAALQLLSPLQRPPEATFVERDRDGEHHELTHAQPFRRRSAAITMVDVRENVDLSLKHVLSQFGRRPAASVIVHLRCAVPDPVALVTACHRSLGMDLPRHLTGVLRSVAPLGETADWMAVYRNLNQRLRPWPEEYAVPGMRIELIPLVSEVRRLVVEPGRRPDQWNQGEAAGSDDSDDSDDDSGDDGD</sequence>
<feature type="region of interest" description="Disordered" evidence="1">
    <location>
        <begin position="177"/>
        <end position="207"/>
    </location>
</feature>
<comment type="caution">
    <text evidence="2">The sequence shown here is derived from an EMBL/GenBank/DDBJ whole genome shotgun (WGS) entry which is preliminary data.</text>
</comment>
<organism evidence="2 3">
    <name type="scientific">Kineosporia babensis</name>
    <dbReference type="NCBI Taxonomy" id="499548"/>
    <lineage>
        <taxon>Bacteria</taxon>
        <taxon>Bacillati</taxon>
        <taxon>Actinomycetota</taxon>
        <taxon>Actinomycetes</taxon>
        <taxon>Kineosporiales</taxon>
        <taxon>Kineosporiaceae</taxon>
        <taxon>Kineosporia</taxon>
    </lineage>
</organism>
<dbReference type="AlphaFoldDB" id="A0A9X1NGG3"/>
<evidence type="ECO:0000313" key="3">
    <source>
        <dbReference type="Proteomes" id="UP001138997"/>
    </source>
</evidence>
<evidence type="ECO:0000313" key="2">
    <source>
        <dbReference type="EMBL" id="MCD5312846.1"/>
    </source>
</evidence>
<protein>
    <submittedName>
        <fullName evidence="2">Uncharacterized protein</fullName>
    </submittedName>
</protein>
<accession>A0A9X1NGG3</accession>
<evidence type="ECO:0000256" key="1">
    <source>
        <dbReference type="SAM" id="MobiDB-lite"/>
    </source>
</evidence>